<reference evidence="4" key="2">
    <citation type="submission" date="2008-08" db="EMBL/GenBank/DDBJ databases">
        <authorList>
            <person name="Martin-Cuadrado A.-B."/>
            <person name="Rodriguez-Valera F."/>
            <person name="Moreira D."/>
            <person name="Alba J.-C."/>
            <person name="Ivars-Martinez E."/>
            <person name="Henn M.R."/>
            <person name="Talla E."/>
            <person name="Lopez-Garcia P."/>
        </authorList>
    </citation>
    <scope>NUCLEOTIDE SEQUENCE</scope>
</reference>
<dbReference type="EMBL" id="EU686618">
    <property type="protein sequence ID" value="ACF09574.1"/>
    <property type="molecule type" value="Genomic_DNA"/>
</dbReference>
<dbReference type="Gene3D" id="3.10.129.10">
    <property type="entry name" value="Hotdog Thioesterase"/>
    <property type="match status" value="1"/>
</dbReference>
<accession>B3V5J9</accession>
<organism evidence="4">
    <name type="scientific">uncultured marine group II euryarchaeote KM3-72-G3</name>
    <dbReference type="NCBI Taxonomy" id="526683"/>
    <lineage>
        <taxon>Archaea</taxon>
        <taxon>Methanobacteriati</taxon>
        <taxon>Thermoplasmatota</taxon>
        <taxon>Candidatus Poseidoniia</taxon>
        <taxon>Candidatus Poseidoniales</taxon>
        <taxon>environmental samples</taxon>
    </lineage>
</organism>
<evidence type="ECO:0000259" key="3">
    <source>
        <dbReference type="Pfam" id="PF03061"/>
    </source>
</evidence>
<name>B3V5J9_9ARCH</name>
<dbReference type="Pfam" id="PF03061">
    <property type="entry name" value="4HBT"/>
    <property type="match status" value="1"/>
</dbReference>
<dbReference type="AlphaFoldDB" id="B3V5J9"/>
<dbReference type="InterPro" id="IPR029069">
    <property type="entry name" value="HotDog_dom_sf"/>
</dbReference>
<evidence type="ECO:0000256" key="2">
    <source>
        <dbReference type="ARBA" id="ARBA00022801"/>
    </source>
</evidence>
<dbReference type="GO" id="GO:0047617">
    <property type="term" value="F:fatty acyl-CoA hydrolase activity"/>
    <property type="evidence" value="ECO:0007669"/>
    <property type="project" value="InterPro"/>
</dbReference>
<comment type="similarity">
    <text evidence="1">Belongs to the thioesterase PaaI family.</text>
</comment>
<evidence type="ECO:0000313" key="4">
    <source>
        <dbReference type="EMBL" id="ACF09574.1"/>
    </source>
</evidence>
<dbReference type="InterPro" id="IPR039298">
    <property type="entry name" value="ACOT13"/>
</dbReference>
<dbReference type="InterPro" id="IPR003736">
    <property type="entry name" value="PAAI_dom"/>
</dbReference>
<evidence type="ECO:0000256" key="1">
    <source>
        <dbReference type="ARBA" id="ARBA00008324"/>
    </source>
</evidence>
<dbReference type="InterPro" id="IPR006683">
    <property type="entry name" value="Thioestr_dom"/>
</dbReference>
<dbReference type="SUPFAM" id="SSF54637">
    <property type="entry name" value="Thioesterase/thiol ester dehydrase-isomerase"/>
    <property type="match status" value="1"/>
</dbReference>
<proteinExistence type="inferred from homology"/>
<dbReference type="NCBIfam" id="TIGR00369">
    <property type="entry name" value="unchar_dom_1"/>
    <property type="match status" value="1"/>
</dbReference>
<protein>
    <submittedName>
        <fullName evidence="4">Phenylacetic acid degradation-related protein</fullName>
    </submittedName>
</protein>
<dbReference type="PANTHER" id="PTHR21660:SF1">
    <property type="entry name" value="ACYL-COENZYME A THIOESTERASE 13"/>
    <property type="match status" value="1"/>
</dbReference>
<sequence length="149" mass="15794">MGRADRGGDCMSEEKGLPRLTQLAQTIGFEVTEFSEGKCVVECEITEDHLNMGGVAHGGIHATLLDSSMGGTLVTTLAKEEWCATAQIDISYLNSVGAGARLIATGEVVRRGRNLAHMEGRLVTADGMLVATAKGTWAVWEDRPSSQTG</sequence>
<feature type="domain" description="Thioesterase" evidence="3">
    <location>
        <begin position="53"/>
        <end position="131"/>
    </location>
</feature>
<keyword evidence="2" id="KW-0378">Hydrolase</keyword>
<dbReference type="PANTHER" id="PTHR21660">
    <property type="entry name" value="THIOESTERASE SUPERFAMILY MEMBER-RELATED"/>
    <property type="match status" value="1"/>
</dbReference>
<reference evidence="4" key="1">
    <citation type="journal article" date="2008" name="ISME J.">
        <title>Hindsight in the relative abundance, metabolic potential and genome dynamics of uncultivated marine archaea from comparative metagenomic analyses of bathypelagic plankton of different oceanic regions.</title>
        <authorList>
            <person name="Martin-Cuadrado A.B."/>
            <person name="Rodriguez-Valera F."/>
            <person name="Moreira D."/>
            <person name="Alba J.C."/>
            <person name="Ivars-Martinez E."/>
            <person name="Henn M.R."/>
            <person name="Talla E."/>
            <person name="Lopez-Garcia P."/>
        </authorList>
    </citation>
    <scope>NUCLEOTIDE SEQUENCE</scope>
</reference>
<dbReference type="CDD" id="cd03443">
    <property type="entry name" value="PaaI_thioesterase"/>
    <property type="match status" value="1"/>
</dbReference>